<comment type="caution">
    <text evidence="1">The sequence shown here is derived from an EMBL/GenBank/DDBJ whole genome shotgun (WGS) entry which is preliminary data.</text>
</comment>
<name>A0ACB9CTT6_CICIN</name>
<proteinExistence type="predicted"/>
<sequence length="68" mass="7616">MLVGSSFLSSPFLELCFLQDSSIEIRILKIGRKLKKESQVESTKFSSRRKKEAASPKTATRTIQGLRG</sequence>
<reference evidence="2" key="1">
    <citation type="journal article" date="2022" name="Mol. Ecol. Resour.">
        <title>The genomes of chicory, endive, great burdock and yacon provide insights into Asteraceae palaeo-polyploidization history and plant inulin production.</title>
        <authorList>
            <person name="Fan W."/>
            <person name="Wang S."/>
            <person name="Wang H."/>
            <person name="Wang A."/>
            <person name="Jiang F."/>
            <person name="Liu H."/>
            <person name="Zhao H."/>
            <person name="Xu D."/>
            <person name="Zhang Y."/>
        </authorList>
    </citation>
    <scope>NUCLEOTIDE SEQUENCE [LARGE SCALE GENOMIC DNA]</scope>
    <source>
        <strain evidence="2">cv. Punajuju</strain>
    </source>
</reference>
<dbReference type="EMBL" id="CM042013">
    <property type="protein sequence ID" value="KAI3737593.1"/>
    <property type="molecule type" value="Genomic_DNA"/>
</dbReference>
<keyword evidence="2" id="KW-1185">Reference proteome</keyword>
<reference evidence="1 2" key="2">
    <citation type="journal article" date="2022" name="Mol. Ecol. Resour.">
        <title>The genomes of chicory, endive, great burdock and yacon provide insights into Asteraceae paleo-polyploidization history and plant inulin production.</title>
        <authorList>
            <person name="Fan W."/>
            <person name="Wang S."/>
            <person name="Wang H."/>
            <person name="Wang A."/>
            <person name="Jiang F."/>
            <person name="Liu H."/>
            <person name="Zhao H."/>
            <person name="Xu D."/>
            <person name="Zhang Y."/>
        </authorList>
    </citation>
    <scope>NUCLEOTIDE SEQUENCE [LARGE SCALE GENOMIC DNA]</scope>
    <source>
        <strain evidence="2">cv. Punajuju</strain>
        <tissue evidence="1">Leaves</tissue>
    </source>
</reference>
<accession>A0ACB9CTT6</accession>
<dbReference type="Proteomes" id="UP001055811">
    <property type="component" value="Linkage Group LG05"/>
</dbReference>
<organism evidence="1 2">
    <name type="scientific">Cichorium intybus</name>
    <name type="common">Chicory</name>
    <dbReference type="NCBI Taxonomy" id="13427"/>
    <lineage>
        <taxon>Eukaryota</taxon>
        <taxon>Viridiplantae</taxon>
        <taxon>Streptophyta</taxon>
        <taxon>Embryophyta</taxon>
        <taxon>Tracheophyta</taxon>
        <taxon>Spermatophyta</taxon>
        <taxon>Magnoliopsida</taxon>
        <taxon>eudicotyledons</taxon>
        <taxon>Gunneridae</taxon>
        <taxon>Pentapetalae</taxon>
        <taxon>asterids</taxon>
        <taxon>campanulids</taxon>
        <taxon>Asterales</taxon>
        <taxon>Asteraceae</taxon>
        <taxon>Cichorioideae</taxon>
        <taxon>Cichorieae</taxon>
        <taxon>Cichoriinae</taxon>
        <taxon>Cichorium</taxon>
    </lineage>
</organism>
<protein>
    <submittedName>
        <fullName evidence="1">Uncharacterized protein</fullName>
    </submittedName>
</protein>
<evidence type="ECO:0000313" key="1">
    <source>
        <dbReference type="EMBL" id="KAI3737593.1"/>
    </source>
</evidence>
<evidence type="ECO:0000313" key="2">
    <source>
        <dbReference type="Proteomes" id="UP001055811"/>
    </source>
</evidence>
<gene>
    <name evidence="1" type="ORF">L2E82_27601</name>
</gene>